<keyword evidence="4" id="KW-1185">Reference proteome</keyword>
<dbReference type="FunCoup" id="E3LSH1">
    <property type="interactions" value="1649"/>
</dbReference>
<dbReference type="InParanoid" id="E3LSH1"/>
<dbReference type="HOGENOM" id="CLU_517044_0_0_1"/>
<dbReference type="RefSeq" id="XP_003112882.1">
    <property type="nucleotide sequence ID" value="XM_003112834.1"/>
</dbReference>
<dbReference type="EMBL" id="DS268414">
    <property type="protein sequence ID" value="EFP09136.1"/>
    <property type="molecule type" value="Genomic_DNA"/>
</dbReference>
<dbReference type="AlphaFoldDB" id="E3LSH1"/>
<accession>E3LSH1</accession>
<dbReference type="GO" id="GO:0030695">
    <property type="term" value="F:GTPase regulator activity"/>
    <property type="evidence" value="ECO:0007669"/>
    <property type="project" value="InterPro"/>
</dbReference>
<proteinExistence type="predicted"/>
<dbReference type="Gene3D" id="1.25.40.10">
    <property type="entry name" value="Tetratricopeptide repeat domain"/>
    <property type="match status" value="2"/>
</dbReference>
<evidence type="ECO:0000313" key="5">
    <source>
        <dbReference type="Proteomes" id="UP000483820"/>
    </source>
</evidence>
<dbReference type="SUPFAM" id="SSF48452">
    <property type="entry name" value="TPR-like"/>
    <property type="match status" value="2"/>
</dbReference>
<dbReference type="Proteomes" id="UP000483820">
    <property type="component" value="Chromosome III"/>
</dbReference>
<name>E3LSH1_CAERE</name>
<sequence>MDISVSSREEDGPKDEVIQGMLNSARSAMKLGMFEEAMGRIDEILECGTSDIQLLGNIYMLYGRVCRYLKHDAKALEFFDHELSVIKLTTSYSKACDSSRRITDLALAMGKFSKAKRCAEDLIDYTSSRKDGEAFVKHARALLVSVCLQGYEKKMESNPDENSKLLSICIDQIDMVKQINKEHPDNTSEAEVLMLEAKCFAVRGQLEEAKKLYQKCVDLCIKTDQLSIIHRVYYEMACYAEGNFLLFKINNLRSALFYVTKYGSEREIAKYKRELAAKLLAFGNPHEAYIHSMEALELMRKHSLKEYLKDSWLVIAKCLMALEKRQQAAYYIILGSILTLKQESFEKFYNLIDELMTSQRKDTLEGEEVRLTVDGSTDTTPNETITKFIVKLEHATNVETWRSVVIGILEEQNKPAVVEVPKENEEPIDFMELICKMNSRMDDQRTEMPAAMFAAPRPMSSASKKTTKSHRILPGLRANLAKMQTMKFDSQTVNRLLKRSKKSKTSLHSTSTQGDDTRSEDTTVLSK</sequence>
<evidence type="ECO:0000313" key="2">
    <source>
        <dbReference type="EMBL" id="EFP09136.1"/>
    </source>
</evidence>
<reference evidence="3 5" key="2">
    <citation type="submission" date="2019-12" db="EMBL/GenBank/DDBJ databases">
        <title>Chromosome-level assembly of the Caenorhabditis remanei genome.</title>
        <authorList>
            <person name="Teterina A.A."/>
            <person name="Willis J.H."/>
            <person name="Phillips P.C."/>
        </authorList>
    </citation>
    <scope>NUCLEOTIDE SEQUENCE [LARGE SCALE GENOMIC DNA]</scope>
    <source>
        <strain evidence="3 5">PX506</strain>
        <tissue evidence="3">Whole organism</tissue>
    </source>
</reference>
<feature type="compositionally biased region" description="Basic residues" evidence="1">
    <location>
        <begin position="496"/>
        <end position="505"/>
    </location>
</feature>
<reference evidence="2" key="1">
    <citation type="submission" date="2007-07" db="EMBL/GenBank/DDBJ databases">
        <title>PCAP assembly of the Caenorhabditis remanei genome.</title>
        <authorList>
            <consortium name="The Caenorhabditis remanei Sequencing Consortium"/>
            <person name="Wilson R.K."/>
        </authorList>
    </citation>
    <scope>NUCLEOTIDE SEQUENCE [LARGE SCALE GENOMIC DNA]</scope>
    <source>
        <strain evidence="2">PB4641</strain>
    </source>
</reference>
<dbReference type="CTD" id="9814514"/>
<dbReference type="InterPro" id="IPR011990">
    <property type="entry name" value="TPR-like_helical_dom_sf"/>
</dbReference>
<protein>
    <submittedName>
        <fullName evidence="2">CRE-GPR-1 protein</fullName>
    </submittedName>
</protein>
<dbReference type="eggNOG" id="ENOG502TGM6">
    <property type="taxonomic scope" value="Eukaryota"/>
</dbReference>
<dbReference type="KEGG" id="crq:GCK72_009419"/>
<feature type="region of interest" description="Disordered" evidence="1">
    <location>
        <begin position="493"/>
        <end position="527"/>
    </location>
</feature>
<dbReference type="Proteomes" id="UP000008281">
    <property type="component" value="Unassembled WGS sequence"/>
</dbReference>
<dbReference type="PROSITE" id="PS50877">
    <property type="entry name" value="GOLOCO"/>
    <property type="match status" value="1"/>
</dbReference>
<evidence type="ECO:0000313" key="3">
    <source>
        <dbReference type="EMBL" id="KAF1761165.1"/>
    </source>
</evidence>
<dbReference type="OMA" id="MNSRMDD"/>
<evidence type="ECO:0000313" key="4">
    <source>
        <dbReference type="Proteomes" id="UP000008281"/>
    </source>
</evidence>
<dbReference type="GeneID" id="9814514"/>
<evidence type="ECO:0000256" key="1">
    <source>
        <dbReference type="SAM" id="MobiDB-lite"/>
    </source>
</evidence>
<dbReference type="InterPro" id="IPR003109">
    <property type="entry name" value="GoLoco_motif"/>
</dbReference>
<dbReference type="EMBL" id="WUAV01000003">
    <property type="protein sequence ID" value="KAF1761165.1"/>
    <property type="molecule type" value="Genomic_DNA"/>
</dbReference>
<organism evidence="4">
    <name type="scientific">Caenorhabditis remanei</name>
    <name type="common">Caenorhabditis vulgaris</name>
    <dbReference type="NCBI Taxonomy" id="31234"/>
    <lineage>
        <taxon>Eukaryota</taxon>
        <taxon>Metazoa</taxon>
        <taxon>Ecdysozoa</taxon>
        <taxon>Nematoda</taxon>
        <taxon>Chromadorea</taxon>
        <taxon>Rhabditida</taxon>
        <taxon>Rhabditina</taxon>
        <taxon>Rhabditomorpha</taxon>
        <taxon>Rhabditoidea</taxon>
        <taxon>Rhabditidae</taxon>
        <taxon>Peloderinae</taxon>
        <taxon>Caenorhabditis</taxon>
    </lineage>
</organism>
<dbReference type="STRING" id="31234.E3LSH1"/>
<gene>
    <name evidence="2" type="primary">Cre-gpr-1</name>
    <name evidence="2" type="ORF">CRE_25314</name>
    <name evidence="3" type="ORF">GCK72_009419</name>
</gene>
<dbReference type="OrthoDB" id="5839175at2759"/>